<comment type="similarity">
    <text evidence="1">Belongs to the carbon-nitrogen hydrolase superfamily. NIT1/NIT2 family.</text>
</comment>
<dbReference type="Proteomes" id="UP000238954">
    <property type="component" value="Chromosome"/>
</dbReference>
<dbReference type="OrthoDB" id="9803803at2"/>
<sequence length="664" mass="72400">MITLVQEPWLASQIDDLTRVVAMACSADVPGTDRLLLLPLAQPEAGIDAAAALAALSALACNAGVHLAGATRWMVGDVARTEGFLIAPDGAILLRVGKTLPDLVAGYGEADVDLGRLRDFPVVVTPFGKIGLLVGEDILSPHLARMTAQVGGEIILNPAVERSDMFFEARQKARASRAYENLCLVLCASPSRAETAELGCERLPSATAAYDPAGLAIAASRGDESFVTLDPDVQSVRRRRNETYANFPVVVRTGLYAGGYSRFAAAEHGPIQSRTAWREEGMRRVAAQPRSSIEGRLDRYDVVLGQMDLMSVHDLGERDAVLDHNVERAIALVRGMARSPSVKLVVFPEFFMQGVVTGRPLDYWLKVSVRIDGPEMAKLQAFARDSSVFVSGMVYEFDPEWPERYFNTAFIIDDSGNLIHRYRKIHGADTGLLSLTTPGNIYTDYVARDGYDALFPVADTKIGKLGTVVCYDMNFPETARELARRGAEVIIHPTSEPHNARRHGWDIGRRTRAFENLAYVISCGTGGQYVAPGDAVPSPAKRGHSKIVRFDGRLEAVADGPGHLPLMGPVDLGSLRHARSDARRNLLVWDEPSAYAAAYAAAGQRGYPLDMWLDTPMREARQGLDVTRKVIRRYFDTGVFTEPEGVPVAEQDMGSMYGAVEKAK</sequence>
<feature type="domain" description="CN hydrolase" evidence="3">
    <location>
        <begin position="1"/>
        <end position="233"/>
    </location>
</feature>
<evidence type="ECO:0000259" key="3">
    <source>
        <dbReference type="PROSITE" id="PS50263"/>
    </source>
</evidence>
<dbReference type="InterPro" id="IPR036526">
    <property type="entry name" value="C-N_Hydrolase_sf"/>
</dbReference>
<dbReference type="GO" id="GO:0016811">
    <property type="term" value="F:hydrolase activity, acting on carbon-nitrogen (but not peptide) bonds, in linear amides"/>
    <property type="evidence" value="ECO:0007669"/>
    <property type="project" value="TreeGrafter"/>
</dbReference>
<dbReference type="SUPFAM" id="SSF56317">
    <property type="entry name" value="Carbon-nitrogen hydrolase"/>
    <property type="match status" value="2"/>
</dbReference>
<organism evidence="4 5">
    <name type="scientific">Sphingopyxis lindanitolerans</name>
    <dbReference type="NCBI Taxonomy" id="2054227"/>
    <lineage>
        <taxon>Bacteria</taxon>
        <taxon>Pseudomonadati</taxon>
        <taxon>Pseudomonadota</taxon>
        <taxon>Alphaproteobacteria</taxon>
        <taxon>Sphingomonadales</taxon>
        <taxon>Sphingomonadaceae</taxon>
        <taxon>Sphingopyxis</taxon>
    </lineage>
</organism>
<dbReference type="RefSeq" id="WP_105999199.1">
    <property type="nucleotide sequence ID" value="NZ_CM009578.1"/>
</dbReference>
<dbReference type="AlphaFoldDB" id="A0A2S8B9X0"/>
<dbReference type="PROSITE" id="PS01227">
    <property type="entry name" value="UPF0012"/>
    <property type="match status" value="1"/>
</dbReference>
<dbReference type="PANTHER" id="PTHR43674">
    <property type="entry name" value="NITRILASE C965.09-RELATED"/>
    <property type="match status" value="1"/>
</dbReference>
<dbReference type="PANTHER" id="PTHR43674:SF16">
    <property type="entry name" value="CARBON-NITROGEN FAMILY, PUTATIVE (AFU_ORTHOLOGUE AFUA_5G02350)-RELATED"/>
    <property type="match status" value="1"/>
</dbReference>
<evidence type="ECO:0000313" key="4">
    <source>
        <dbReference type="EMBL" id="PQM29039.1"/>
    </source>
</evidence>
<evidence type="ECO:0000313" key="5">
    <source>
        <dbReference type="Proteomes" id="UP000238954"/>
    </source>
</evidence>
<proteinExistence type="inferred from homology"/>
<protein>
    <recommendedName>
        <fullName evidence="3">CN hydrolase domain-containing protein</fullName>
    </recommendedName>
</protein>
<dbReference type="Gene3D" id="3.60.110.10">
    <property type="entry name" value="Carbon-nitrogen hydrolase"/>
    <property type="match status" value="2"/>
</dbReference>
<accession>A0A2S8B9X0</accession>
<evidence type="ECO:0000256" key="1">
    <source>
        <dbReference type="ARBA" id="ARBA00010613"/>
    </source>
</evidence>
<dbReference type="Pfam" id="PF00795">
    <property type="entry name" value="CN_hydrolase"/>
    <property type="match status" value="2"/>
</dbReference>
<evidence type="ECO:0000256" key="2">
    <source>
        <dbReference type="ARBA" id="ARBA00022801"/>
    </source>
</evidence>
<dbReference type="EMBL" id="PHFW01000002">
    <property type="protein sequence ID" value="PQM29039.1"/>
    <property type="molecule type" value="Genomic_DNA"/>
</dbReference>
<dbReference type="InterPro" id="IPR003010">
    <property type="entry name" value="C-N_Hydrolase"/>
</dbReference>
<dbReference type="InterPro" id="IPR001110">
    <property type="entry name" value="UPF0012_CS"/>
</dbReference>
<name>A0A2S8B9X0_9SPHN</name>
<comment type="caution">
    <text evidence="4">The sequence shown here is derived from an EMBL/GenBank/DDBJ whole genome shotgun (WGS) entry which is preliminary data.</text>
</comment>
<keyword evidence="5" id="KW-1185">Reference proteome</keyword>
<reference evidence="5" key="1">
    <citation type="submission" date="2017-11" db="EMBL/GenBank/DDBJ databases">
        <title>The complete genome sequence of Sphingopyxis pomeranensis sp. nov. strain WS5A3p.</title>
        <authorList>
            <person name="Kaminski M.A."/>
        </authorList>
    </citation>
    <scope>NUCLEOTIDE SEQUENCE [LARGE SCALE GENOMIC DNA]</scope>
    <source>
        <strain evidence="5">WS5A3p</strain>
    </source>
</reference>
<gene>
    <name evidence="4" type="ORF">CVO77_11630</name>
</gene>
<dbReference type="InterPro" id="IPR050345">
    <property type="entry name" value="Aliph_Amidase/BUP"/>
</dbReference>
<keyword evidence="2" id="KW-0378">Hydrolase</keyword>
<feature type="domain" description="CN hydrolase" evidence="3">
    <location>
        <begin position="300"/>
        <end position="574"/>
    </location>
</feature>
<dbReference type="PROSITE" id="PS50263">
    <property type="entry name" value="CN_HYDROLASE"/>
    <property type="match status" value="2"/>
</dbReference>